<organism evidence="1 2">
    <name type="scientific">Zalerion maritima</name>
    <dbReference type="NCBI Taxonomy" id="339359"/>
    <lineage>
        <taxon>Eukaryota</taxon>
        <taxon>Fungi</taxon>
        <taxon>Dikarya</taxon>
        <taxon>Ascomycota</taxon>
        <taxon>Pezizomycotina</taxon>
        <taxon>Sordariomycetes</taxon>
        <taxon>Lulworthiomycetidae</taxon>
        <taxon>Lulworthiales</taxon>
        <taxon>Lulworthiaceae</taxon>
        <taxon>Zalerion</taxon>
    </lineage>
</organism>
<reference evidence="1" key="1">
    <citation type="submission" date="2022-07" db="EMBL/GenBank/DDBJ databases">
        <title>Draft genome sequence of Zalerion maritima ATCC 34329, a (micro)plastics degrading marine fungus.</title>
        <authorList>
            <person name="Paco A."/>
            <person name="Goncalves M.F.M."/>
            <person name="Rocha-Santos T.A.P."/>
            <person name="Alves A."/>
        </authorList>
    </citation>
    <scope>NUCLEOTIDE SEQUENCE</scope>
    <source>
        <strain evidence="1">ATCC 34329</strain>
    </source>
</reference>
<proteinExistence type="predicted"/>
<gene>
    <name evidence="1" type="ORF">MKZ38_010592</name>
</gene>
<evidence type="ECO:0000313" key="1">
    <source>
        <dbReference type="EMBL" id="KAJ2902940.1"/>
    </source>
</evidence>
<comment type="caution">
    <text evidence="1">The sequence shown here is derived from an EMBL/GenBank/DDBJ whole genome shotgun (WGS) entry which is preliminary data.</text>
</comment>
<dbReference type="AlphaFoldDB" id="A0AAD5RT89"/>
<dbReference type="EMBL" id="JAKWBI020000095">
    <property type="protein sequence ID" value="KAJ2902940.1"/>
    <property type="molecule type" value="Genomic_DNA"/>
</dbReference>
<dbReference type="Proteomes" id="UP001201980">
    <property type="component" value="Unassembled WGS sequence"/>
</dbReference>
<evidence type="ECO:0000313" key="2">
    <source>
        <dbReference type="Proteomes" id="UP001201980"/>
    </source>
</evidence>
<sequence>MNAEEFRAKVENGEVPVDSHDKMLRIAFIYMDDGLWIGDNGVFDVVKKLHARGWSFGQGNLKYNRTLDIFYLAQVAAGTYRSTDQLESDDFPSADDFDACYARHHDLLNRDAWREYYSERFLSQARSARFYHLPDLLDLPDSSDPLGQPRPQKGAGHFTKLPRWARNVQRTRARQPTLPPATMTQIALDTLKQSIIPLRKNYPSVVQPYSETQARFWLQHMDPPSLSLPARKWAWSPNKFGIDIAQGATDVWAWEAYYSRKLWDGSVDAPLVEPDLDGTRKSDVVWCGWPDGGCGAQAWMRGWDPELGSEEEIEFLAAVAVKETEGITEDMSNLDYAMRSHMLLGLTRAALFEADSDERGKHEEDLKRRIVEAGRIDEENKAEQWIQQVLMVMEPYVQKWNHVWPATAEDRGELLRLILVENGQLFARWRLSPHSEEFNFELNPPKGVE</sequence>
<keyword evidence="2" id="KW-1185">Reference proteome</keyword>
<accession>A0AAD5RT89</accession>
<protein>
    <submittedName>
        <fullName evidence="1">Uncharacterized protein</fullName>
    </submittedName>
</protein>
<name>A0AAD5RT89_9PEZI</name>